<dbReference type="AlphaFoldDB" id="A0A2P2PML6"/>
<evidence type="ECO:0000313" key="2">
    <source>
        <dbReference type="EMBL" id="MBX55905.1"/>
    </source>
</evidence>
<evidence type="ECO:0000256" key="1">
    <source>
        <dbReference type="SAM" id="MobiDB-lite"/>
    </source>
</evidence>
<dbReference type="EMBL" id="GGEC01075421">
    <property type="protein sequence ID" value="MBX55905.1"/>
    <property type="molecule type" value="Transcribed_RNA"/>
</dbReference>
<accession>A0A2P2PML6</accession>
<reference evidence="2" key="1">
    <citation type="submission" date="2018-02" db="EMBL/GenBank/DDBJ databases">
        <title>Rhizophora mucronata_Transcriptome.</title>
        <authorList>
            <person name="Meera S.P."/>
            <person name="Sreeshan A."/>
            <person name="Augustine A."/>
        </authorList>
    </citation>
    <scope>NUCLEOTIDE SEQUENCE</scope>
    <source>
        <tissue evidence="2">Leaf</tissue>
    </source>
</reference>
<organism evidence="2">
    <name type="scientific">Rhizophora mucronata</name>
    <name type="common">Asiatic mangrove</name>
    <dbReference type="NCBI Taxonomy" id="61149"/>
    <lineage>
        <taxon>Eukaryota</taxon>
        <taxon>Viridiplantae</taxon>
        <taxon>Streptophyta</taxon>
        <taxon>Embryophyta</taxon>
        <taxon>Tracheophyta</taxon>
        <taxon>Spermatophyta</taxon>
        <taxon>Magnoliopsida</taxon>
        <taxon>eudicotyledons</taxon>
        <taxon>Gunneridae</taxon>
        <taxon>Pentapetalae</taxon>
        <taxon>rosids</taxon>
        <taxon>fabids</taxon>
        <taxon>Malpighiales</taxon>
        <taxon>Rhizophoraceae</taxon>
        <taxon>Rhizophora</taxon>
    </lineage>
</organism>
<name>A0A2P2PML6_RHIMU</name>
<sequence>MESTSYLWCHILSLSYGCNTCTSRDNVGNVAYPSDGIQLGPSRAVRSIHAARRGSGRRFGGDVGDRARFRGDRR</sequence>
<protein>
    <submittedName>
        <fullName evidence="2">Uncharacterized protein</fullName>
    </submittedName>
</protein>
<feature type="region of interest" description="Disordered" evidence="1">
    <location>
        <begin position="55"/>
        <end position="74"/>
    </location>
</feature>
<proteinExistence type="predicted"/>
<feature type="compositionally biased region" description="Basic and acidic residues" evidence="1">
    <location>
        <begin position="59"/>
        <end position="74"/>
    </location>
</feature>